<dbReference type="PANTHER" id="PTHR42693:SF42">
    <property type="entry name" value="ARYLSULFATASE G"/>
    <property type="match status" value="1"/>
</dbReference>
<dbReference type="PROSITE" id="PS00149">
    <property type="entry name" value="SULFATASE_2"/>
    <property type="match status" value="1"/>
</dbReference>
<keyword evidence="6" id="KW-0106">Calcium</keyword>
<dbReference type="InterPro" id="IPR000917">
    <property type="entry name" value="Sulfatase_N"/>
</dbReference>
<dbReference type="PANTHER" id="PTHR42693">
    <property type="entry name" value="ARYLSULFATASE FAMILY MEMBER"/>
    <property type="match status" value="1"/>
</dbReference>
<evidence type="ECO:0000313" key="8">
    <source>
        <dbReference type="EMBL" id="SUZ72031.1"/>
    </source>
</evidence>
<evidence type="ECO:0000259" key="7">
    <source>
        <dbReference type="Pfam" id="PF00884"/>
    </source>
</evidence>
<accession>A0A381PY79</accession>
<dbReference type="InterPro" id="IPR050738">
    <property type="entry name" value="Sulfatase"/>
</dbReference>
<organism evidence="8">
    <name type="scientific">marine metagenome</name>
    <dbReference type="NCBI Taxonomy" id="408172"/>
    <lineage>
        <taxon>unclassified sequences</taxon>
        <taxon>metagenomes</taxon>
        <taxon>ecological metagenomes</taxon>
    </lineage>
</organism>
<evidence type="ECO:0000256" key="3">
    <source>
        <dbReference type="ARBA" id="ARBA00022723"/>
    </source>
</evidence>
<evidence type="ECO:0000256" key="6">
    <source>
        <dbReference type="ARBA" id="ARBA00022837"/>
    </source>
</evidence>
<keyword evidence="3" id="KW-0479">Metal-binding</keyword>
<proteinExistence type="inferred from homology"/>
<dbReference type="Gene3D" id="3.30.1120.10">
    <property type="match status" value="1"/>
</dbReference>
<dbReference type="GO" id="GO:0004065">
    <property type="term" value="F:arylsulfatase activity"/>
    <property type="evidence" value="ECO:0007669"/>
    <property type="project" value="TreeGrafter"/>
</dbReference>
<dbReference type="PROSITE" id="PS00523">
    <property type="entry name" value="SULFATASE_1"/>
    <property type="match status" value="1"/>
</dbReference>
<evidence type="ECO:0000256" key="5">
    <source>
        <dbReference type="ARBA" id="ARBA00022801"/>
    </source>
</evidence>
<reference evidence="8" key="1">
    <citation type="submission" date="2018-05" db="EMBL/GenBank/DDBJ databases">
        <authorList>
            <person name="Lanie J.A."/>
            <person name="Ng W.-L."/>
            <person name="Kazmierczak K.M."/>
            <person name="Andrzejewski T.M."/>
            <person name="Davidsen T.M."/>
            <person name="Wayne K.J."/>
            <person name="Tettelin H."/>
            <person name="Glass J.I."/>
            <person name="Rusch D."/>
            <person name="Podicherti R."/>
            <person name="Tsui H.-C.T."/>
            <person name="Winkler M.E."/>
        </authorList>
    </citation>
    <scope>NUCLEOTIDE SEQUENCE</scope>
</reference>
<gene>
    <name evidence="8" type="ORF">METZ01_LOCUS24885</name>
</gene>
<dbReference type="AlphaFoldDB" id="A0A381PY79"/>
<sequence>MNTNILVAILFLFTFSSCINNSKNKSPNVIFILVDDLGWKDLGYSGSTFYETPNIDKLRNESYEFSSAYAASSVCSPTRASIMTGKHPARVNITDWIPGDNPLDRPFLGPTDLHQLPLKEVTIAEKLKNYGYTTFYSGKWHLGSEGYYPEQNGFDINIGGFEKGSPPGGYYTPYKNPKLSDGPEGEYLTDRLTSESIKFIENNKKDNPFALFLAFYTVHTPIQANKKHVSYFENKLNKLDDNIARTRKEGKAITLLNQVNPDYASMVYALDENIGRLIKSLKENNYYDDALIIFTSDNGGLSTLRRVAPTSVSPLRAGKGWLYEGGIRIPQLIKMPGNNKNIKIYEPTVSYDLFPTILEFAGIENTNQEIDGISLIPHLKTGTELNRKDIFWHFPHYHTSQWKPGAAIRQGDWKLVEHYESNKVELFNLKDDVSESKNLNLIYPEKTKSLLKRLHELQKKTNANAVKINPNYKPPSN</sequence>
<evidence type="ECO:0000256" key="1">
    <source>
        <dbReference type="ARBA" id="ARBA00001913"/>
    </source>
</evidence>
<dbReference type="EMBL" id="UINC01001140">
    <property type="protein sequence ID" value="SUZ72031.1"/>
    <property type="molecule type" value="Genomic_DNA"/>
</dbReference>
<dbReference type="InterPro" id="IPR017850">
    <property type="entry name" value="Alkaline_phosphatase_core_sf"/>
</dbReference>
<comment type="cofactor">
    <cofactor evidence="1">
        <name>Ca(2+)</name>
        <dbReference type="ChEBI" id="CHEBI:29108"/>
    </cofactor>
</comment>
<keyword evidence="5" id="KW-0378">Hydrolase</keyword>
<dbReference type="Gene3D" id="3.40.720.10">
    <property type="entry name" value="Alkaline Phosphatase, subunit A"/>
    <property type="match status" value="1"/>
</dbReference>
<evidence type="ECO:0000256" key="4">
    <source>
        <dbReference type="ARBA" id="ARBA00022729"/>
    </source>
</evidence>
<dbReference type="GO" id="GO:0046872">
    <property type="term" value="F:metal ion binding"/>
    <property type="evidence" value="ECO:0007669"/>
    <property type="project" value="UniProtKB-KW"/>
</dbReference>
<feature type="domain" description="Sulfatase N-terminal" evidence="7">
    <location>
        <begin position="27"/>
        <end position="363"/>
    </location>
</feature>
<dbReference type="SUPFAM" id="SSF53649">
    <property type="entry name" value="Alkaline phosphatase-like"/>
    <property type="match status" value="1"/>
</dbReference>
<name>A0A381PY79_9ZZZZ</name>
<dbReference type="InterPro" id="IPR024607">
    <property type="entry name" value="Sulfatase_CS"/>
</dbReference>
<evidence type="ECO:0000256" key="2">
    <source>
        <dbReference type="ARBA" id="ARBA00008779"/>
    </source>
</evidence>
<keyword evidence="4" id="KW-0732">Signal</keyword>
<protein>
    <recommendedName>
        <fullName evidence="7">Sulfatase N-terminal domain-containing protein</fullName>
    </recommendedName>
</protein>
<dbReference type="Pfam" id="PF00884">
    <property type="entry name" value="Sulfatase"/>
    <property type="match status" value="1"/>
</dbReference>
<dbReference type="CDD" id="cd16144">
    <property type="entry name" value="ARS_like"/>
    <property type="match status" value="1"/>
</dbReference>
<comment type="similarity">
    <text evidence="2">Belongs to the sulfatase family.</text>
</comment>